<sequence length="361" mass="41412">MKLGGHISISDVASVNIFSNSKPPMKTKKYIDSLKLEWYEDTFDLSEFKKDEKQAEWLEYLEPHVNLKTLKIMNYLGVRFVGWVGASSFTKLKILSLQSCKNCNKLPPLGQLPSLEELKICRMDGVQHVGREFCSMLMASPSSSQNKIAFPSLKRLIFSNMTNWKAWDGVEIGDFPSLHYIRISVCPRLIKFPQWPFMSSVKEMELDYSGVPDVSNFHSLTNLTIAFMSQEYSKWMSRCYFPMLQHLRLSFGSAESVHLSQKVLPSLKTLGIHDSEELRVVTGLKNLTSLNSLIIEACPNLEFKGLPATLKQVKFNRCPLFEKGFKEQQHMRNVLMIEAHNSDDEEEEKEEMDGEDDDNMD</sequence>
<feature type="domain" description="R13L1/DRL21-like LRR repeat region" evidence="2">
    <location>
        <begin position="2"/>
        <end position="123"/>
    </location>
</feature>
<dbReference type="SUPFAM" id="SSF52058">
    <property type="entry name" value="L domain-like"/>
    <property type="match status" value="1"/>
</dbReference>
<reference evidence="3 4" key="1">
    <citation type="submission" date="2020-08" db="EMBL/GenBank/DDBJ databases">
        <title>Plant Genome Project.</title>
        <authorList>
            <person name="Zhang R.-G."/>
        </authorList>
    </citation>
    <scope>NUCLEOTIDE SEQUENCE [LARGE SCALE GENOMIC DNA]</scope>
    <source>
        <tissue evidence="3">Rhizome</tissue>
    </source>
</reference>
<dbReference type="PANTHER" id="PTHR47186">
    <property type="entry name" value="LEUCINE-RICH REPEAT-CONTAINING PROTEIN 57"/>
    <property type="match status" value="1"/>
</dbReference>
<accession>A0A8J5KU52</accession>
<organism evidence="3 4">
    <name type="scientific">Zingiber officinale</name>
    <name type="common">Ginger</name>
    <name type="synonym">Amomum zingiber</name>
    <dbReference type="NCBI Taxonomy" id="94328"/>
    <lineage>
        <taxon>Eukaryota</taxon>
        <taxon>Viridiplantae</taxon>
        <taxon>Streptophyta</taxon>
        <taxon>Embryophyta</taxon>
        <taxon>Tracheophyta</taxon>
        <taxon>Spermatophyta</taxon>
        <taxon>Magnoliopsida</taxon>
        <taxon>Liliopsida</taxon>
        <taxon>Zingiberales</taxon>
        <taxon>Zingiberaceae</taxon>
        <taxon>Zingiber</taxon>
    </lineage>
</organism>
<dbReference type="InterPro" id="IPR056789">
    <property type="entry name" value="LRR_R13L1-DRL21"/>
</dbReference>
<protein>
    <recommendedName>
        <fullName evidence="2">R13L1/DRL21-like LRR repeat region domain-containing protein</fullName>
    </recommendedName>
</protein>
<feature type="compositionally biased region" description="Acidic residues" evidence="1">
    <location>
        <begin position="343"/>
        <end position="361"/>
    </location>
</feature>
<evidence type="ECO:0000256" key="1">
    <source>
        <dbReference type="SAM" id="MobiDB-lite"/>
    </source>
</evidence>
<evidence type="ECO:0000259" key="2">
    <source>
        <dbReference type="Pfam" id="PF25019"/>
    </source>
</evidence>
<gene>
    <name evidence="3" type="ORF">ZIOFF_043740</name>
</gene>
<dbReference type="EMBL" id="JACMSC010000012">
    <property type="protein sequence ID" value="KAG6495909.1"/>
    <property type="molecule type" value="Genomic_DNA"/>
</dbReference>
<dbReference type="Proteomes" id="UP000734854">
    <property type="component" value="Unassembled WGS sequence"/>
</dbReference>
<dbReference type="AlphaFoldDB" id="A0A8J5KU52"/>
<proteinExistence type="predicted"/>
<dbReference type="Gene3D" id="3.80.10.10">
    <property type="entry name" value="Ribonuclease Inhibitor"/>
    <property type="match status" value="2"/>
</dbReference>
<evidence type="ECO:0000313" key="4">
    <source>
        <dbReference type="Proteomes" id="UP000734854"/>
    </source>
</evidence>
<name>A0A8J5KU52_ZINOF</name>
<comment type="caution">
    <text evidence="3">The sequence shown here is derived from an EMBL/GenBank/DDBJ whole genome shotgun (WGS) entry which is preliminary data.</text>
</comment>
<dbReference type="Pfam" id="PF25019">
    <property type="entry name" value="LRR_R13L1-DRL21"/>
    <property type="match status" value="1"/>
</dbReference>
<evidence type="ECO:0000313" key="3">
    <source>
        <dbReference type="EMBL" id="KAG6495909.1"/>
    </source>
</evidence>
<keyword evidence="4" id="KW-1185">Reference proteome</keyword>
<feature type="region of interest" description="Disordered" evidence="1">
    <location>
        <begin position="338"/>
        <end position="361"/>
    </location>
</feature>
<dbReference type="PANTHER" id="PTHR47186:SF3">
    <property type="entry name" value="OS09G0267800 PROTEIN"/>
    <property type="match status" value="1"/>
</dbReference>
<dbReference type="InterPro" id="IPR032675">
    <property type="entry name" value="LRR_dom_sf"/>
</dbReference>